<evidence type="ECO:0000256" key="1">
    <source>
        <dbReference type="SAM" id="SignalP"/>
    </source>
</evidence>
<dbReference type="Pfam" id="PF10077">
    <property type="entry name" value="DUF2314"/>
    <property type="match status" value="1"/>
</dbReference>
<gene>
    <name evidence="3" type="ORF">E7Z57_20265</name>
</gene>
<dbReference type="EMBL" id="CP039340">
    <property type="protein sequence ID" value="QCX51403.1"/>
    <property type="molecule type" value="Genomic_DNA"/>
</dbReference>
<dbReference type="Proteomes" id="UP000310553">
    <property type="component" value="Plasmid pUW386"/>
</dbReference>
<evidence type="ECO:0000259" key="2">
    <source>
        <dbReference type="Pfam" id="PF10077"/>
    </source>
</evidence>
<evidence type="ECO:0000313" key="3">
    <source>
        <dbReference type="EMBL" id="QCX51403.1"/>
    </source>
</evidence>
<feature type="chain" id="PRO_5041702632" evidence="1">
    <location>
        <begin position="31"/>
        <end position="455"/>
    </location>
</feature>
<reference evidence="3 4" key="1">
    <citation type="submission" date="2019-04" db="EMBL/GenBank/DDBJ databases">
        <title>Complete Genome of UW386 and Higher Quality Genome of UW700.</title>
        <authorList>
            <person name="Jacobs J."/>
            <person name="Perez A."/>
            <person name="Steidl O."/>
            <person name="Allen C."/>
        </authorList>
    </citation>
    <scope>NUCLEOTIDE SEQUENCE [LARGE SCALE GENOMIC DNA]</scope>
    <source>
        <strain evidence="3 4">UW386</strain>
        <plasmid evidence="4">puw386</plasmid>
    </source>
</reference>
<keyword evidence="3" id="KW-0614">Plasmid</keyword>
<accession>A0AA92EI07</accession>
<feature type="domain" description="DUF2314" evidence="2">
    <location>
        <begin position="350"/>
        <end position="450"/>
    </location>
</feature>
<protein>
    <submittedName>
        <fullName evidence="3">DUF2314 domain-containing protein</fullName>
    </submittedName>
</protein>
<geneLocation type="plasmid" evidence="4">
    <name>puw386</name>
</geneLocation>
<sequence>MNIITQRISISMVRILLLIAALVSLSPAQAAPGQPLPAQAWHRKAVCFSIGLYYLTRPGADPVKAARDLAADRRFALQVVDKLDQKAENQALLRILYSSNVASDYAPPSLRVLHDFGRGLSTEQAEALQKAPRALILTFAHPASQSIAGLRQAEQFVAELAKREQAIIWDDETREAFTSDAWESRRLKTWDRETPDVSKQIIIHAYNNGGPTRAISLGMARFGMPDLVVNDSTRSLNRPLGLTIDAAAQQLVEAGPPGDNGALQLKLASSRHATVRRVLTESVLPGGKGEGQLRLLEAPAEAGDPNNALASLNFDAYPGRDITERQTNFVGTVYGAQPDDVAYVRESAALRAASERARARLPALQQAFQRGLAPSEQLQVKAPFNTRDGSREWMWIDVTEWKGDRIKGMLRNTPRNVPGLKAGQMVEARQSELFDDLRIFPDGRTEGNETSGLLR</sequence>
<name>A0AA92EI07_RALSL</name>
<proteinExistence type="predicted"/>
<evidence type="ECO:0000313" key="4">
    <source>
        <dbReference type="Proteomes" id="UP000310553"/>
    </source>
</evidence>
<dbReference type="InterPro" id="IPR018756">
    <property type="entry name" value="DUF2314"/>
</dbReference>
<keyword evidence="1" id="KW-0732">Signal</keyword>
<feature type="signal peptide" evidence="1">
    <location>
        <begin position="1"/>
        <end position="30"/>
    </location>
</feature>
<dbReference type="AlphaFoldDB" id="A0AA92EI07"/>
<organism evidence="3 4">
    <name type="scientific">Ralstonia solanacearum</name>
    <name type="common">Pseudomonas solanacearum</name>
    <dbReference type="NCBI Taxonomy" id="305"/>
    <lineage>
        <taxon>Bacteria</taxon>
        <taxon>Pseudomonadati</taxon>
        <taxon>Pseudomonadota</taxon>
        <taxon>Betaproteobacteria</taxon>
        <taxon>Burkholderiales</taxon>
        <taxon>Burkholderiaceae</taxon>
        <taxon>Ralstonia</taxon>
        <taxon>Ralstonia solanacearum species complex</taxon>
    </lineage>
</organism>